<dbReference type="KEGG" id="lgi:LOTGIDRAFT_155460"/>
<organism evidence="2 3">
    <name type="scientific">Lottia gigantea</name>
    <name type="common">Giant owl limpet</name>
    <dbReference type="NCBI Taxonomy" id="225164"/>
    <lineage>
        <taxon>Eukaryota</taxon>
        <taxon>Metazoa</taxon>
        <taxon>Spiralia</taxon>
        <taxon>Lophotrochozoa</taxon>
        <taxon>Mollusca</taxon>
        <taxon>Gastropoda</taxon>
        <taxon>Patellogastropoda</taxon>
        <taxon>Lottioidea</taxon>
        <taxon>Lottiidae</taxon>
        <taxon>Lottia</taxon>
    </lineage>
</organism>
<evidence type="ECO:0000313" key="3">
    <source>
        <dbReference type="Proteomes" id="UP000030746"/>
    </source>
</evidence>
<reference evidence="2 3" key="1">
    <citation type="journal article" date="2013" name="Nature">
        <title>Insights into bilaterian evolution from three spiralian genomes.</title>
        <authorList>
            <person name="Simakov O."/>
            <person name="Marletaz F."/>
            <person name="Cho S.J."/>
            <person name="Edsinger-Gonzales E."/>
            <person name="Havlak P."/>
            <person name="Hellsten U."/>
            <person name="Kuo D.H."/>
            <person name="Larsson T."/>
            <person name="Lv J."/>
            <person name="Arendt D."/>
            <person name="Savage R."/>
            <person name="Osoegawa K."/>
            <person name="de Jong P."/>
            <person name="Grimwood J."/>
            <person name="Chapman J.A."/>
            <person name="Shapiro H."/>
            <person name="Aerts A."/>
            <person name="Otillar R.P."/>
            <person name="Terry A.Y."/>
            <person name="Boore J.L."/>
            <person name="Grigoriev I.V."/>
            <person name="Lindberg D.R."/>
            <person name="Seaver E.C."/>
            <person name="Weisblat D.A."/>
            <person name="Putnam N.H."/>
            <person name="Rokhsar D.S."/>
        </authorList>
    </citation>
    <scope>NUCLEOTIDE SEQUENCE [LARGE SCALE GENOMIC DNA]</scope>
</reference>
<dbReference type="HOGENOM" id="CLU_691318_0_0_1"/>
<keyword evidence="3" id="KW-1185">Reference proteome</keyword>
<dbReference type="CTD" id="20236712"/>
<accession>V3ZNS9</accession>
<sequence length="399" mass="45842">MSTEVKTKRTVQPKYITSDFQMRPLGCLRNKRDLDSEDVEDVDGKIVYNGDQDETRPPNKKIIQLPMLKLNLESLTGSSNNEDNIALESTRKTLRTLIDDCKRELQTTEIKNYEFISPVNNSQNNNPGEVKSYNKHSVEKVRLRNRLPPLKRKDSEGKQRKPLAKTPDAICSVAFTNQISDTVGQEYLDYLDDISPRDADQGDDLPVAIIPETNSPTELYPEMASWNSYTDITPTRKGSYKGCSKHEYLLKKHRFQRELMEERIRARQDVNLSWVNINHSGYKASPIYRYTTYQQKPVTELSPQPQQPPPSNDHCPMCTMYRSERIPTACPPNSPRCHIGVLGQHEETIQEIEDEYTARSIDHFNDGNTMEPMSTYKLAQKQGFRGSKPPITFKMAFCK</sequence>
<dbReference type="GeneID" id="20236712"/>
<proteinExistence type="predicted"/>
<protein>
    <submittedName>
        <fullName evidence="2">Uncharacterized protein</fullName>
    </submittedName>
</protein>
<dbReference type="EMBL" id="KB203566">
    <property type="protein sequence ID" value="ESO84135.1"/>
    <property type="molecule type" value="Genomic_DNA"/>
</dbReference>
<name>V3ZNS9_LOTGI</name>
<dbReference type="RefSeq" id="XP_009065261.1">
    <property type="nucleotide sequence ID" value="XM_009067013.1"/>
</dbReference>
<evidence type="ECO:0000313" key="2">
    <source>
        <dbReference type="EMBL" id="ESO84135.1"/>
    </source>
</evidence>
<dbReference type="Proteomes" id="UP000030746">
    <property type="component" value="Unassembled WGS sequence"/>
</dbReference>
<feature type="region of interest" description="Disordered" evidence="1">
    <location>
        <begin position="117"/>
        <end position="164"/>
    </location>
</feature>
<feature type="compositionally biased region" description="Polar residues" evidence="1">
    <location>
        <begin position="118"/>
        <end position="127"/>
    </location>
</feature>
<evidence type="ECO:0000256" key="1">
    <source>
        <dbReference type="SAM" id="MobiDB-lite"/>
    </source>
</evidence>
<dbReference type="AlphaFoldDB" id="V3ZNS9"/>
<dbReference type="OrthoDB" id="6154429at2759"/>
<gene>
    <name evidence="2" type="ORF">LOTGIDRAFT_155460</name>
</gene>